<gene>
    <name evidence="1" type="ORF">HAX54_006413</name>
</gene>
<dbReference type="EMBL" id="JACEIK010001322">
    <property type="protein sequence ID" value="MCD7468336.1"/>
    <property type="molecule type" value="Genomic_DNA"/>
</dbReference>
<evidence type="ECO:0000313" key="1">
    <source>
        <dbReference type="EMBL" id="MCD7468336.1"/>
    </source>
</evidence>
<comment type="caution">
    <text evidence="1">The sequence shown here is derived from an EMBL/GenBank/DDBJ whole genome shotgun (WGS) entry which is preliminary data.</text>
</comment>
<evidence type="ECO:0000313" key="2">
    <source>
        <dbReference type="Proteomes" id="UP000823775"/>
    </source>
</evidence>
<name>A0ABS8TBG9_DATST</name>
<protein>
    <submittedName>
        <fullName evidence="1">Uncharacterized protein</fullName>
    </submittedName>
</protein>
<proteinExistence type="predicted"/>
<keyword evidence="2" id="KW-1185">Reference proteome</keyword>
<accession>A0ABS8TBG9</accession>
<organism evidence="1 2">
    <name type="scientific">Datura stramonium</name>
    <name type="common">Jimsonweed</name>
    <name type="synonym">Common thornapple</name>
    <dbReference type="NCBI Taxonomy" id="4076"/>
    <lineage>
        <taxon>Eukaryota</taxon>
        <taxon>Viridiplantae</taxon>
        <taxon>Streptophyta</taxon>
        <taxon>Embryophyta</taxon>
        <taxon>Tracheophyta</taxon>
        <taxon>Spermatophyta</taxon>
        <taxon>Magnoliopsida</taxon>
        <taxon>eudicotyledons</taxon>
        <taxon>Gunneridae</taxon>
        <taxon>Pentapetalae</taxon>
        <taxon>asterids</taxon>
        <taxon>lamiids</taxon>
        <taxon>Solanales</taxon>
        <taxon>Solanaceae</taxon>
        <taxon>Solanoideae</taxon>
        <taxon>Datureae</taxon>
        <taxon>Datura</taxon>
    </lineage>
</organism>
<dbReference type="Proteomes" id="UP000823775">
    <property type="component" value="Unassembled WGS sequence"/>
</dbReference>
<reference evidence="1 2" key="1">
    <citation type="journal article" date="2021" name="BMC Genomics">
        <title>Datura genome reveals duplications of psychoactive alkaloid biosynthetic genes and high mutation rate following tissue culture.</title>
        <authorList>
            <person name="Rajewski A."/>
            <person name="Carter-House D."/>
            <person name="Stajich J."/>
            <person name="Litt A."/>
        </authorList>
    </citation>
    <scope>NUCLEOTIDE SEQUENCE [LARGE SCALE GENOMIC DNA]</scope>
    <source>
        <strain evidence="1">AR-01</strain>
    </source>
</reference>
<sequence>MTPELMIFLASLTTGLHPCVFIHSQLDNNSLQFGQFPVRNSRILPLDQVIASYAHSTKDSSLPTIFSVVFSFTGGSNYVLKYKLASEKSRAKKQMLLYEVERAAVCGVFVAADCTFLNSDIAILPLKEPLELFVSFVHIYASFFGRLPFNWKSLSYWRLHLADRNLSTSYSSSSTICTAFSWTGEIMCSKKGDSDMNMK</sequence>